<evidence type="ECO:0000256" key="2">
    <source>
        <dbReference type="SAM" id="Phobius"/>
    </source>
</evidence>
<feature type="region of interest" description="Disordered" evidence="1">
    <location>
        <begin position="24"/>
        <end position="59"/>
    </location>
</feature>
<feature type="region of interest" description="Disordered" evidence="1">
    <location>
        <begin position="160"/>
        <end position="184"/>
    </location>
</feature>
<feature type="compositionally biased region" description="Low complexity" evidence="1">
    <location>
        <begin position="24"/>
        <end position="34"/>
    </location>
</feature>
<dbReference type="Proteomes" id="UP000198211">
    <property type="component" value="Unassembled WGS sequence"/>
</dbReference>
<dbReference type="OrthoDB" id="129280at2759"/>
<evidence type="ECO:0000313" key="3">
    <source>
        <dbReference type="EMBL" id="OWZ18925.1"/>
    </source>
</evidence>
<dbReference type="AlphaFoldDB" id="A0A225WMP3"/>
<feature type="region of interest" description="Disordered" evidence="1">
    <location>
        <begin position="230"/>
        <end position="250"/>
    </location>
</feature>
<feature type="transmembrane region" description="Helical" evidence="2">
    <location>
        <begin position="68"/>
        <end position="87"/>
    </location>
</feature>
<evidence type="ECO:0000256" key="1">
    <source>
        <dbReference type="SAM" id="MobiDB-lite"/>
    </source>
</evidence>
<comment type="caution">
    <text evidence="3">The sequence shown here is derived from an EMBL/GenBank/DDBJ whole genome shotgun (WGS) entry which is preliminary data.</text>
</comment>
<name>A0A225WMP3_9STRA</name>
<proteinExistence type="predicted"/>
<gene>
    <name evidence="3" type="ORF">PHMEG_0006893</name>
</gene>
<keyword evidence="2" id="KW-0472">Membrane</keyword>
<organism evidence="3 4">
    <name type="scientific">Phytophthora megakarya</name>
    <dbReference type="NCBI Taxonomy" id="4795"/>
    <lineage>
        <taxon>Eukaryota</taxon>
        <taxon>Sar</taxon>
        <taxon>Stramenopiles</taxon>
        <taxon>Oomycota</taxon>
        <taxon>Peronosporomycetes</taxon>
        <taxon>Peronosporales</taxon>
        <taxon>Peronosporaceae</taxon>
        <taxon>Phytophthora</taxon>
    </lineage>
</organism>
<accession>A0A225WMP3</accession>
<evidence type="ECO:0000313" key="4">
    <source>
        <dbReference type="Proteomes" id="UP000198211"/>
    </source>
</evidence>
<sequence length="308" mass="33464">MVSSSSSSSSQSLVVEEVVPVEVGDSSLDSSSSSNATGSTTHQPLAGSNPTATVSNGNSESSIVSTPVLLGIIAASVFVFVAIMFVIRSRRRRCEPKFLSVFRTSRSNRENELPSVDSRGSFASTVPYSTNASTPALPIEQRSIEGDAWRDLSDTCWSIGPDSDSEAETERYTMSSPKTQGGPLVLKRNRLSTLSDNIADVEEEDTDIYSIDESSRRKRGLTLDELSPRRERGISQFDDSSPRRVRGLSALASRQKASSVDVDTNDSAGSYFSVDSGYYDETIKDCNSVFFDSDSESDSDESLREEEF</sequence>
<keyword evidence="2" id="KW-0812">Transmembrane</keyword>
<keyword evidence="2" id="KW-1133">Transmembrane helix</keyword>
<dbReference type="EMBL" id="NBNE01000514">
    <property type="protein sequence ID" value="OWZ18925.1"/>
    <property type="molecule type" value="Genomic_DNA"/>
</dbReference>
<reference evidence="4" key="1">
    <citation type="submission" date="2017-03" db="EMBL/GenBank/DDBJ databases">
        <title>Phytopthora megakarya and P. palmivora, two closely related causual agents of cacao black pod achieved similar genome size and gene model numbers by different mechanisms.</title>
        <authorList>
            <person name="Ali S."/>
            <person name="Shao J."/>
            <person name="Larry D.J."/>
            <person name="Kronmiller B."/>
            <person name="Shen D."/>
            <person name="Strem M.D."/>
            <person name="Melnick R.L."/>
            <person name="Guiltinan M.J."/>
            <person name="Tyler B.M."/>
            <person name="Meinhardt L.W."/>
            <person name="Bailey B.A."/>
        </authorList>
    </citation>
    <scope>NUCLEOTIDE SEQUENCE [LARGE SCALE GENOMIC DNA]</scope>
    <source>
        <strain evidence="4">zdho120</strain>
    </source>
</reference>
<protein>
    <submittedName>
        <fullName evidence="3">Uncharacterized protein</fullName>
    </submittedName>
</protein>
<feature type="compositionally biased region" description="Polar residues" evidence="1">
    <location>
        <begin position="35"/>
        <end position="59"/>
    </location>
</feature>
<keyword evidence="4" id="KW-1185">Reference proteome</keyword>